<organism evidence="4">
    <name type="scientific">marine sediment metagenome</name>
    <dbReference type="NCBI Taxonomy" id="412755"/>
    <lineage>
        <taxon>unclassified sequences</taxon>
        <taxon>metagenomes</taxon>
        <taxon>ecological metagenomes</taxon>
    </lineage>
</organism>
<protein>
    <recommendedName>
        <fullName evidence="5">Glycosyltransferase 2-like domain-containing protein</fullName>
    </recommendedName>
</protein>
<dbReference type="PANTHER" id="PTHR43179:SF12">
    <property type="entry name" value="GALACTOFURANOSYLTRANSFERASE GLFT2"/>
    <property type="match status" value="1"/>
</dbReference>
<gene>
    <name evidence="4" type="ORF">LCGC14_1413650</name>
</gene>
<dbReference type="AlphaFoldDB" id="A0A0F9JTG3"/>
<dbReference type="EMBL" id="LAZR01009356">
    <property type="protein sequence ID" value="KKM73119.1"/>
    <property type="molecule type" value="Genomic_DNA"/>
</dbReference>
<reference evidence="4" key="1">
    <citation type="journal article" date="2015" name="Nature">
        <title>Complex archaea that bridge the gap between prokaryotes and eukaryotes.</title>
        <authorList>
            <person name="Spang A."/>
            <person name="Saw J.H."/>
            <person name="Jorgensen S.L."/>
            <person name="Zaremba-Niedzwiedzka K."/>
            <person name="Martijn J."/>
            <person name="Lind A.E."/>
            <person name="van Eijk R."/>
            <person name="Schleper C."/>
            <person name="Guy L."/>
            <person name="Ettema T.J."/>
        </authorList>
    </citation>
    <scope>NUCLEOTIDE SEQUENCE</scope>
</reference>
<dbReference type="SUPFAM" id="SSF53448">
    <property type="entry name" value="Nucleotide-diphospho-sugar transferases"/>
    <property type="match status" value="1"/>
</dbReference>
<dbReference type="GO" id="GO:0016757">
    <property type="term" value="F:glycosyltransferase activity"/>
    <property type="evidence" value="ECO:0007669"/>
    <property type="project" value="UniProtKB-KW"/>
</dbReference>
<keyword evidence="3" id="KW-0808">Transferase</keyword>
<evidence type="ECO:0000256" key="3">
    <source>
        <dbReference type="ARBA" id="ARBA00022679"/>
    </source>
</evidence>
<evidence type="ECO:0000256" key="1">
    <source>
        <dbReference type="ARBA" id="ARBA00006739"/>
    </source>
</evidence>
<dbReference type="InterPro" id="IPR029044">
    <property type="entry name" value="Nucleotide-diphossugar_trans"/>
</dbReference>
<evidence type="ECO:0000313" key="4">
    <source>
        <dbReference type="EMBL" id="KKM73119.1"/>
    </source>
</evidence>
<dbReference type="PANTHER" id="PTHR43179">
    <property type="entry name" value="RHAMNOSYLTRANSFERASE WBBL"/>
    <property type="match status" value="1"/>
</dbReference>
<evidence type="ECO:0008006" key="5">
    <source>
        <dbReference type="Google" id="ProtNLM"/>
    </source>
</evidence>
<comment type="similarity">
    <text evidence="1">Belongs to the glycosyltransferase 2 family.</text>
</comment>
<comment type="caution">
    <text evidence="4">The sequence shown here is derived from an EMBL/GenBank/DDBJ whole genome shotgun (WGS) entry which is preliminary data.</text>
</comment>
<accession>A0A0F9JTG3</accession>
<dbReference type="Gene3D" id="3.90.550.10">
    <property type="entry name" value="Spore Coat Polysaccharide Biosynthesis Protein SpsA, Chain A"/>
    <property type="match status" value="1"/>
</dbReference>
<proteinExistence type="inferred from homology"/>
<evidence type="ECO:0000256" key="2">
    <source>
        <dbReference type="ARBA" id="ARBA00022676"/>
    </source>
</evidence>
<sequence length="229" mass="26370">MLENAKVDVIIPSWENNRMLEIAENSIKQNTTVDINFFKQDNSFNKGWMGFCNEGIKASLETDSKYVLLSNDDIVVSPTSDWARTMICIMDKYPTIGSIGPLSNMAMGWAGIDQLRTKDVEFTRVPYISHFFVFLRKDTIRKVGLLDTTLSGGDDLDYCFRLDQSDYMIAVTPKVFVWHHYAQTGKKMYSQWDTEEYTRKIAKGLIDKHGFKKYIYGMTGFHTGDKTWS</sequence>
<keyword evidence="2" id="KW-0328">Glycosyltransferase</keyword>
<name>A0A0F9JTG3_9ZZZZ</name>